<sequence>MSSISATRFSSLRWQPVPCAAATSAAYVTLYALSNQLTSHRTDVGAGVFDWERSIPFIGWTIVPYLSIIVFFVGAFFVDTDREALRRHVLRLAIVLLVSLLCYAAFPLRYTFERPRTEGFIGVLFELLGHCDMPYNRAPSLHIGVLVLLWARFAPVLRGVWGTALRIWFALIAVSVLTTYQHHVLDVPAGVAVGILALLLTAPANHRYERPYRAASSSPWW</sequence>
<keyword evidence="1" id="KW-0812">Transmembrane</keyword>
<protein>
    <recommendedName>
        <fullName evidence="4">Inositol phosphorylceramide synthase</fullName>
    </recommendedName>
</protein>
<proteinExistence type="predicted"/>
<dbReference type="RefSeq" id="WP_320422102.1">
    <property type="nucleotide sequence ID" value="NZ_JAXCLA010000002.1"/>
</dbReference>
<feature type="transmembrane region" description="Helical" evidence="1">
    <location>
        <begin position="187"/>
        <end position="204"/>
    </location>
</feature>
<reference evidence="2 3" key="1">
    <citation type="submission" date="2023-11" db="EMBL/GenBank/DDBJ databases">
        <title>Paucibacter sp. nov., isolated from fresh soil in Korea.</title>
        <authorList>
            <person name="Le N.T.T."/>
        </authorList>
    </citation>
    <scope>NUCLEOTIDE SEQUENCE [LARGE SCALE GENOMIC DNA]</scope>
    <source>
        <strain evidence="2 3">R3-3</strain>
    </source>
</reference>
<name>A0ABU5DD51_9BURK</name>
<gene>
    <name evidence="2" type="ORF">SNE35_06785</name>
</gene>
<dbReference type="Gene3D" id="1.20.144.10">
    <property type="entry name" value="Phosphatidic acid phosphatase type 2/haloperoxidase"/>
    <property type="match status" value="1"/>
</dbReference>
<organism evidence="2 3">
    <name type="scientific">Roseateles agri</name>
    <dbReference type="NCBI Taxonomy" id="3098619"/>
    <lineage>
        <taxon>Bacteria</taxon>
        <taxon>Pseudomonadati</taxon>
        <taxon>Pseudomonadota</taxon>
        <taxon>Betaproteobacteria</taxon>
        <taxon>Burkholderiales</taxon>
        <taxon>Sphaerotilaceae</taxon>
        <taxon>Roseateles</taxon>
    </lineage>
</organism>
<feature type="transmembrane region" description="Helical" evidence="1">
    <location>
        <begin position="54"/>
        <end position="77"/>
    </location>
</feature>
<keyword evidence="1" id="KW-0472">Membrane</keyword>
<feature type="transmembrane region" description="Helical" evidence="1">
    <location>
        <begin position="140"/>
        <end position="157"/>
    </location>
</feature>
<evidence type="ECO:0000256" key="1">
    <source>
        <dbReference type="SAM" id="Phobius"/>
    </source>
</evidence>
<comment type="caution">
    <text evidence="2">The sequence shown here is derived from an EMBL/GenBank/DDBJ whole genome shotgun (WGS) entry which is preliminary data.</text>
</comment>
<evidence type="ECO:0000313" key="3">
    <source>
        <dbReference type="Proteomes" id="UP001285263"/>
    </source>
</evidence>
<feature type="transmembrane region" description="Helical" evidence="1">
    <location>
        <begin position="89"/>
        <end position="106"/>
    </location>
</feature>
<dbReference type="Proteomes" id="UP001285263">
    <property type="component" value="Unassembled WGS sequence"/>
</dbReference>
<accession>A0ABU5DD51</accession>
<keyword evidence="1" id="KW-1133">Transmembrane helix</keyword>
<feature type="transmembrane region" description="Helical" evidence="1">
    <location>
        <begin position="164"/>
        <end position="181"/>
    </location>
</feature>
<feature type="transmembrane region" description="Helical" evidence="1">
    <location>
        <begin position="12"/>
        <end position="34"/>
    </location>
</feature>
<dbReference type="EMBL" id="JAXCLA010000002">
    <property type="protein sequence ID" value="MDY0744203.1"/>
    <property type="molecule type" value="Genomic_DNA"/>
</dbReference>
<evidence type="ECO:0008006" key="4">
    <source>
        <dbReference type="Google" id="ProtNLM"/>
    </source>
</evidence>
<evidence type="ECO:0000313" key="2">
    <source>
        <dbReference type="EMBL" id="MDY0744203.1"/>
    </source>
</evidence>
<keyword evidence="3" id="KW-1185">Reference proteome</keyword>